<name>A0A7Y9YJ27_9ACTN</name>
<keyword evidence="8" id="KW-1207">Sterol metabolism</keyword>
<evidence type="ECO:0000256" key="11">
    <source>
        <dbReference type="ARBA" id="ARBA00038856"/>
    </source>
</evidence>
<comment type="similarity">
    <text evidence="2">Belongs to the GMC oxidoreductase family.</text>
</comment>
<dbReference type="RefSeq" id="WP_218842464.1">
    <property type="nucleotide sequence ID" value="NZ_BAAAPP010000001.1"/>
</dbReference>
<evidence type="ECO:0000256" key="9">
    <source>
        <dbReference type="ARBA" id="ARBA00023221"/>
    </source>
</evidence>
<feature type="region of interest" description="Disordered" evidence="16">
    <location>
        <begin position="526"/>
        <end position="557"/>
    </location>
</feature>
<keyword evidence="9" id="KW-0753">Steroid metabolism</keyword>
<dbReference type="GO" id="GO:0050660">
    <property type="term" value="F:flavin adenine dinucleotide binding"/>
    <property type="evidence" value="ECO:0007669"/>
    <property type="project" value="InterPro"/>
</dbReference>
<dbReference type="Pfam" id="PF05199">
    <property type="entry name" value="GMC_oxred_C"/>
    <property type="match status" value="1"/>
</dbReference>
<keyword evidence="10" id="KW-0413">Isomerase</keyword>
<evidence type="ECO:0000259" key="19">
    <source>
        <dbReference type="Pfam" id="PF05199"/>
    </source>
</evidence>
<evidence type="ECO:0000256" key="14">
    <source>
        <dbReference type="ARBA" id="ARBA00049744"/>
    </source>
</evidence>
<evidence type="ECO:0000256" key="12">
    <source>
        <dbReference type="ARBA" id="ARBA00049645"/>
    </source>
</evidence>
<dbReference type="PANTHER" id="PTHR47470:SF1">
    <property type="entry name" value="FAD-DEPENDENT OXIDOREDUCTASE 2 FAD BINDING DOMAIN-CONTAINING PROTEIN"/>
    <property type="match status" value="1"/>
</dbReference>
<protein>
    <recommendedName>
        <fullName evidence="14">Cholesterol oxidase</fullName>
        <ecNumber evidence="13">1.1.3.6</ecNumber>
        <ecNumber evidence="11">5.3.3.1</ecNumber>
    </recommendedName>
    <alternativeName>
        <fullName evidence="15">Cholesterol isomerase</fullName>
    </alternativeName>
</protein>
<evidence type="ECO:0000256" key="2">
    <source>
        <dbReference type="ARBA" id="ARBA00010790"/>
    </source>
</evidence>
<evidence type="ECO:0000256" key="15">
    <source>
        <dbReference type="ARBA" id="ARBA00049778"/>
    </source>
</evidence>
<evidence type="ECO:0000259" key="18">
    <source>
        <dbReference type="Pfam" id="PF00732"/>
    </source>
</evidence>
<keyword evidence="17" id="KW-0812">Transmembrane</keyword>
<dbReference type="InterPro" id="IPR007867">
    <property type="entry name" value="GMC_OxRtase_C"/>
</dbReference>
<dbReference type="EMBL" id="JACBZI010000001">
    <property type="protein sequence ID" value="NYI12222.1"/>
    <property type="molecule type" value="Genomic_DNA"/>
</dbReference>
<dbReference type="EC" id="5.3.3.1" evidence="11"/>
<keyword evidence="7" id="KW-0443">Lipid metabolism</keyword>
<dbReference type="AlphaFoldDB" id="A0A7Y9YJ27"/>
<reference evidence="20 21" key="1">
    <citation type="submission" date="2020-07" db="EMBL/GenBank/DDBJ databases">
        <title>Sequencing the genomes of 1000 actinobacteria strains.</title>
        <authorList>
            <person name="Klenk H.-P."/>
        </authorList>
    </citation>
    <scope>NUCLEOTIDE SEQUENCE [LARGE SCALE GENOMIC DNA]</scope>
    <source>
        <strain evidence="20 21">DSM 18248</strain>
    </source>
</reference>
<organism evidence="20 21">
    <name type="scientific">Nocardioides marinus</name>
    <dbReference type="NCBI Taxonomy" id="374514"/>
    <lineage>
        <taxon>Bacteria</taxon>
        <taxon>Bacillati</taxon>
        <taxon>Actinomycetota</taxon>
        <taxon>Actinomycetes</taxon>
        <taxon>Propionibacteriales</taxon>
        <taxon>Nocardioidaceae</taxon>
        <taxon>Nocardioides</taxon>
    </lineage>
</organism>
<dbReference type="Proteomes" id="UP000537326">
    <property type="component" value="Unassembled WGS sequence"/>
</dbReference>
<evidence type="ECO:0000313" key="21">
    <source>
        <dbReference type="Proteomes" id="UP000537326"/>
    </source>
</evidence>
<keyword evidence="3" id="KW-0153">Cholesterol metabolism</keyword>
<evidence type="ECO:0000256" key="13">
    <source>
        <dbReference type="ARBA" id="ARBA00049723"/>
    </source>
</evidence>
<dbReference type="PANTHER" id="PTHR47470">
    <property type="entry name" value="CHOLESTEROL OXIDASE"/>
    <property type="match status" value="1"/>
</dbReference>
<comment type="cofactor">
    <cofactor evidence="1">
        <name>FAD</name>
        <dbReference type="ChEBI" id="CHEBI:57692"/>
    </cofactor>
</comment>
<dbReference type="Pfam" id="PF13450">
    <property type="entry name" value="NAD_binding_8"/>
    <property type="match status" value="1"/>
</dbReference>
<dbReference type="GO" id="GO:0004769">
    <property type="term" value="F:steroid Delta-isomerase activity"/>
    <property type="evidence" value="ECO:0007669"/>
    <property type="project" value="UniProtKB-EC"/>
</dbReference>
<dbReference type="EC" id="1.1.3.6" evidence="13"/>
<evidence type="ECO:0000313" key="20">
    <source>
        <dbReference type="EMBL" id="NYI12222.1"/>
    </source>
</evidence>
<evidence type="ECO:0000256" key="4">
    <source>
        <dbReference type="ARBA" id="ARBA00022630"/>
    </source>
</evidence>
<evidence type="ECO:0000256" key="8">
    <source>
        <dbReference type="ARBA" id="ARBA00023166"/>
    </source>
</evidence>
<evidence type="ECO:0000256" key="7">
    <source>
        <dbReference type="ARBA" id="ARBA00023098"/>
    </source>
</evidence>
<comment type="pathway">
    <text evidence="12">Steroid metabolism; cholesterol degradation.</text>
</comment>
<keyword evidence="17" id="KW-0472">Membrane</keyword>
<evidence type="ECO:0000256" key="5">
    <source>
        <dbReference type="ARBA" id="ARBA00022827"/>
    </source>
</evidence>
<dbReference type="GO" id="GO:0016995">
    <property type="term" value="F:cholesterol oxidase activity"/>
    <property type="evidence" value="ECO:0007669"/>
    <property type="project" value="UniProtKB-EC"/>
</dbReference>
<dbReference type="InterPro" id="IPR000172">
    <property type="entry name" value="GMC_OxRdtase_N"/>
</dbReference>
<evidence type="ECO:0000256" key="10">
    <source>
        <dbReference type="ARBA" id="ARBA00023235"/>
    </source>
</evidence>
<dbReference type="Gene3D" id="3.50.50.60">
    <property type="entry name" value="FAD/NAD(P)-binding domain"/>
    <property type="match status" value="3"/>
</dbReference>
<comment type="caution">
    <text evidence="20">The sequence shown here is derived from an EMBL/GenBank/DDBJ whole genome shotgun (WGS) entry which is preliminary data.</text>
</comment>
<feature type="domain" description="Glucose-methanol-choline oxidoreductase C-terminal" evidence="19">
    <location>
        <begin position="462"/>
        <end position="517"/>
    </location>
</feature>
<keyword evidence="21" id="KW-1185">Reference proteome</keyword>
<evidence type="ECO:0000256" key="6">
    <source>
        <dbReference type="ARBA" id="ARBA00023002"/>
    </source>
</evidence>
<evidence type="ECO:0000256" key="16">
    <source>
        <dbReference type="SAM" id="MobiDB-lite"/>
    </source>
</evidence>
<dbReference type="InterPro" id="IPR052542">
    <property type="entry name" value="Cholesterol_Oxidase"/>
</dbReference>
<keyword evidence="4" id="KW-0285">Flavoprotein</keyword>
<feature type="transmembrane region" description="Helical" evidence="17">
    <location>
        <begin position="265"/>
        <end position="286"/>
    </location>
</feature>
<proteinExistence type="inferred from homology"/>
<dbReference type="InterPro" id="IPR036188">
    <property type="entry name" value="FAD/NAD-bd_sf"/>
</dbReference>
<evidence type="ECO:0000256" key="1">
    <source>
        <dbReference type="ARBA" id="ARBA00001974"/>
    </source>
</evidence>
<keyword evidence="5" id="KW-0274">FAD</keyword>
<keyword evidence="17" id="KW-1133">Transmembrane helix</keyword>
<dbReference type="GO" id="GO:0008203">
    <property type="term" value="P:cholesterol metabolic process"/>
    <property type="evidence" value="ECO:0007669"/>
    <property type="project" value="UniProtKB-KW"/>
</dbReference>
<accession>A0A7Y9YJ27</accession>
<keyword evidence="6 20" id="KW-0560">Oxidoreductase</keyword>
<feature type="domain" description="Glucose-methanol-choline oxidoreductase N-terminal" evidence="18">
    <location>
        <begin position="190"/>
        <end position="284"/>
    </location>
</feature>
<dbReference type="Pfam" id="PF00732">
    <property type="entry name" value="GMC_oxred_N"/>
    <property type="match status" value="1"/>
</dbReference>
<sequence>MAGRHDYDWVVVGSGFGGSVSALRLAERGYRVAVLETGRRWADDEFPRSAWQLRRYVWAPGLGLRGFLRLSVLDHVSVASGVGVGGGSLSYANTLLVPDEEVFSHPHWSGLRDWVADLAPHYAEARRMLGATTYTHDVGEHDPADGLLHRLAVARGIQAEYRPTDVGVFLGTPGVRVPDPFLDGEGPERTGCTRCGDCLLGCRVGAKNTLVKNYLHLAERRGVDILPGHEVSSVRPLDGARGTTGYRVVAEDSSRRWRRRPARTLTAGGVVLAGGAVGTTSLLLALRDRGDLPRVSPRVGSMFRTNGEFVPAVRLPPGTGPEVSHRVSITSDVRLDEDTHVQTLVYGEHAAMMTAALTFHTRPGPTWRRTLQLLGSVLRHPGQVLDGLRAGSRRAVMLLHMQHAPGALRLVLRDGRVRTEQDPDEPLPTHLPLSVEVSREMAALAGGLPQAQLLDSLAGLGMTAHPLGGAVIGATSEEGVVDADQRVFGYDRLLVCDGSVIPANLGSNPSLTITALAELAMSTVPPAHGSGESSTVLATRTVDPAPPTPGPASSGDS</sequence>
<dbReference type="SUPFAM" id="SSF51905">
    <property type="entry name" value="FAD/NAD(P)-binding domain"/>
    <property type="match status" value="1"/>
</dbReference>
<evidence type="ECO:0000256" key="3">
    <source>
        <dbReference type="ARBA" id="ARBA00022548"/>
    </source>
</evidence>
<evidence type="ECO:0000256" key="17">
    <source>
        <dbReference type="SAM" id="Phobius"/>
    </source>
</evidence>
<gene>
    <name evidence="20" type="ORF">BKA05_003737</name>
</gene>